<dbReference type="EMBL" id="KL584751">
    <property type="protein sequence ID" value="KEQ99283.1"/>
    <property type="molecule type" value="Genomic_DNA"/>
</dbReference>
<dbReference type="InParanoid" id="A0A074YNA0"/>
<protein>
    <submittedName>
        <fullName evidence="1">Uncharacterized protein</fullName>
    </submittedName>
</protein>
<reference evidence="1 2" key="1">
    <citation type="journal article" date="2014" name="BMC Genomics">
        <title>Genome sequencing of four Aureobasidium pullulans varieties: biotechnological potential, stress tolerance, and description of new species.</title>
        <authorList>
            <person name="Gostin Ar C."/>
            <person name="Ohm R.A."/>
            <person name="Kogej T."/>
            <person name="Sonjak S."/>
            <person name="Turk M."/>
            <person name="Zajc J."/>
            <person name="Zalar P."/>
            <person name="Grube M."/>
            <person name="Sun H."/>
            <person name="Han J."/>
            <person name="Sharma A."/>
            <person name="Chiniquy J."/>
            <person name="Ngan C.Y."/>
            <person name="Lipzen A."/>
            <person name="Barry K."/>
            <person name="Grigoriev I.V."/>
            <person name="Gunde-Cimerman N."/>
        </authorList>
    </citation>
    <scope>NUCLEOTIDE SEQUENCE [LARGE SCALE GENOMIC DNA]</scope>
    <source>
        <strain evidence="1 2">EXF-2481</strain>
    </source>
</reference>
<evidence type="ECO:0000313" key="2">
    <source>
        <dbReference type="Proteomes" id="UP000030641"/>
    </source>
</evidence>
<dbReference type="Proteomes" id="UP000030641">
    <property type="component" value="Unassembled WGS sequence"/>
</dbReference>
<gene>
    <name evidence="1" type="ORF">AUEXF2481DRAFT_26498</name>
</gene>
<name>A0A074YNA0_AURSE</name>
<dbReference type="AlphaFoldDB" id="A0A074YNA0"/>
<sequence length="161" mass="18117">MGDRATMFQVTASDSRRCKELYRNTAYFAGESYFKYSGQDASNWYGTIATLWALSPVRLLRDLQQRRISMNDVDRPIEHDLARRDCRQPANDYATLIIVSLPTTHSIIGRDVVISAATVLRAVTASEDRVIRSNCDRIKPCVSVRTTATLQDSDGLMQQPA</sequence>
<organism evidence="1 2">
    <name type="scientific">Aureobasidium subglaciale (strain EXF-2481)</name>
    <name type="common">Aureobasidium pullulans var. subglaciale</name>
    <dbReference type="NCBI Taxonomy" id="1043005"/>
    <lineage>
        <taxon>Eukaryota</taxon>
        <taxon>Fungi</taxon>
        <taxon>Dikarya</taxon>
        <taxon>Ascomycota</taxon>
        <taxon>Pezizomycotina</taxon>
        <taxon>Dothideomycetes</taxon>
        <taxon>Dothideomycetidae</taxon>
        <taxon>Dothideales</taxon>
        <taxon>Saccotheciaceae</taxon>
        <taxon>Aureobasidium</taxon>
    </lineage>
</organism>
<dbReference type="HOGENOM" id="CLU_1643372_0_0_1"/>
<dbReference type="RefSeq" id="XP_013347393.1">
    <property type="nucleotide sequence ID" value="XM_013491939.1"/>
</dbReference>
<dbReference type="GeneID" id="25363265"/>
<keyword evidence="2" id="KW-1185">Reference proteome</keyword>
<evidence type="ECO:0000313" key="1">
    <source>
        <dbReference type="EMBL" id="KEQ99283.1"/>
    </source>
</evidence>
<accession>A0A074YNA0</accession>
<proteinExistence type="predicted"/>